<dbReference type="EMBL" id="FQ790317">
    <property type="protein sequence ID" value="CCD34800.1"/>
    <property type="molecule type" value="Genomic_DNA"/>
</dbReference>
<accession>G2YCH1</accession>
<evidence type="ECO:0000313" key="1">
    <source>
        <dbReference type="EMBL" id="CCD34800.1"/>
    </source>
</evidence>
<dbReference type="AlphaFoldDB" id="G2YCH1"/>
<gene>
    <name evidence="1" type="ORF">BofuT4_uP098590.1</name>
</gene>
<evidence type="ECO:0000313" key="2">
    <source>
        <dbReference type="Proteomes" id="UP000008177"/>
    </source>
</evidence>
<organism evidence="1 2">
    <name type="scientific">Botryotinia fuckeliana (strain T4)</name>
    <name type="common">Noble rot fungus</name>
    <name type="synonym">Botrytis cinerea</name>
    <dbReference type="NCBI Taxonomy" id="999810"/>
    <lineage>
        <taxon>Eukaryota</taxon>
        <taxon>Fungi</taxon>
        <taxon>Dikarya</taxon>
        <taxon>Ascomycota</taxon>
        <taxon>Pezizomycotina</taxon>
        <taxon>Leotiomycetes</taxon>
        <taxon>Helotiales</taxon>
        <taxon>Sclerotiniaceae</taxon>
        <taxon>Botrytis</taxon>
    </lineage>
</organism>
<dbReference type="InParanoid" id="G2YCH1"/>
<name>G2YCH1_BOTF4</name>
<reference evidence="2" key="1">
    <citation type="journal article" date="2011" name="PLoS Genet.">
        <title>Genomic analysis of the necrotrophic fungal pathogens Sclerotinia sclerotiorum and Botrytis cinerea.</title>
        <authorList>
            <person name="Amselem J."/>
            <person name="Cuomo C.A."/>
            <person name="van Kan J.A."/>
            <person name="Viaud M."/>
            <person name="Benito E.P."/>
            <person name="Couloux A."/>
            <person name="Coutinho P.M."/>
            <person name="de Vries R.P."/>
            <person name="Dyer P.S."/>
            <person name="Fillinger S."/>
            <person name="Fournier E."/>
            <person name="Gout L."/>
            <person name="Hahn M."/>
            <person name="Kohn L."/>
            <person name="Lapalu N."/>
            <person name="Plummer K.M."/>
            <person name="Pradier J.M."/>
            <person name="Quevillon E."/>
            <person name="Sharon A."/>
            <person name="Simon A."/>
            <person name="ten Have A."/>
            <person name="Tudzynski B."/>
            <person name="Tudzynski P."/>
            <person name="Wincker P."/>
            <person name="Andrew M."/>
            <person name="Anthouard V."/>
            <person name="Beever R.E."/>
            <person name="Beffa R."/>
            <person name="Benoit I."/>
            <person name="Bouzid O."/>
            <person name="Brault B."/>
            <person name="Chen Z."/>
            <person name="Choquer M."/>
            <person name="Collemare J."/>
            <person name="Cotton P."/>
            <person name="Danchin E.G."/>
            <person name="Da Silva C."/>
            <person name="Gautier A."/>
            <person name="Giraud C."/>
            <person name="Giraud T."/>
            <person name="Gonzalez C."/>
            <person name="Grossetete S."/>
            <person name="Guldener U."/>
            <person name="Henrissat B."/>
            <person name="Howlett B.J."/>
            <person name="Kodira C."/>
            <person name="Kretschmer M."/>
            <person name="Lappartient A."/>
            <person name="Leroch M."/>
            <person name="Levis C."/>
            <person name="Mauceli E."/>
            <person name="Neuveglise C."/>
            <person name="Oeser B."/>
            <person name="Pearson M."/>
            <person name="Poulain J."/>
            <person name="Poussereau N."/>
            <person name="Quesneville H."/>
            <person name="Rascle C."/>
            <person name="Schumacher J."/>
            <person name="Segurens B."/>
            <person name="Sexton A."/>
            <person name="Silva E."/>
            <person name="Sirven C."/>
            <person name="Soanes D.M."/>
            <person name="Talbot N.J."/>
            <person name="Templeton M."/>
            <person name="Yandava C."/>
            <person name="Yarden O."/>
            <person name="Zeng Q."/>
            <person name="Rollins J.A."/>
            <person name="Lebrun M.H."/>
            <person name="Dickman M."/>
        </authorList>
    </citation>
    <scope>NUCLEOTIDE SEQUENCE [LARGE SCALE GENOMIC DNA]</scope>
    <source>
        <strain evidence="2">T4</strain>
    </source>
</reference>
<sequence length="36" mass="4164">MFLSLRQYRLAIDIDRRKGDMSTGFEAPLATELYAN</sequence>
<protein>
    <submittedName>
        <fullName evidence="1">Uncharacterized protein</fullName>
    </submittedName>
</protein>
<dbReference type="Proteomes" id="UP000008177">
    <property type="component" value="Unplaced contigs"/>
</dbReference>
<dbReference type="HOGENOM" id="CLU_3359566_0_0_1"/>
<proteinExistence type="predicted"/>